<name>A0A8E5JV36_9ACAR</name>
<keyword evidence="13" id="KW-0496">Mitochondrion</keyword>
<keyword evidence="10" id="KW-0066">ATP synthesis</keyword>
<feature type="transmembrane region" description="Helical" evidence="12">
    <location>
        <begin position="20"/>
        <end position="37"/>
    </location>
</feature>
<dbReference type="RefSeq" id="YP_010180801.1">
    <property type="nucleotide sequence ID" value="NC_058244.1"/>
</dbReference>
<protein>
    <recommendedName>
        <fullName evidence="11">ATP synthase subunit a</fullName>
    </recommendedName>
</protein>
<keyword evidence="6" id="KW-0375">Hydrogen ion transport</keyword>
<evidence type="ECO:0000256" key="5">
    <source>
        <dbReference type="ARBA" id="ARBA00022692"/>
    </source>
</evidence>
<dbReference type="InterPro" id="IPR035908">
    <property type="entry name" value="F0_ATP_A_sf"/>
</dbReference>
<dbReference type="PANTHER" id="PTHR11410">
    <property type="entry name" value="ATP SYNTHASE SUBUNIT A"/>
    <property type="match status" value="1"/>
</dbReference>
<gene>
    <name evidence="13" type="primary">ATP6</name>
</gene>
<keyword evidence="5 12" id="KW-0812">Transmembrane</keyword>
<organism evidence="13">
    <name type="scientific">Ixodes vespertilionis</name>
    <dbReference type="NCBI Taxonomy" id="59656"/>
    <lineage>
        <taxon>Eukaryota</taxon>
        <taxon>Metazoa</taxon>
        <taxon>Ecdysozoa</taxon>
        <taxon>Arthropoda</taxon>
        <taxon>Chelicerata</taxon>
        <taxon>Arachnida</taxon>
        <taxon>Acari</taxon>
        <taxon>Parasitiformes</taxon>
        <taxon>Ixodida</taxon>
        <taxon>Ixodoidea</taxon>
        <taxon>Ixodidae</taxon>
        <taxon>Ixodinae</taxon>
        <taxon>Ixodes</taxon>
    </lineage>
</organism>
<feature type="transmembrane region" description="Helical" evidence="12">
    <location>
        <begin position="97"/>
        <end position="117"/>
    </location>
</feature>
<evidence type="ECO:0000256" key="11">
    <source>
        <dbReference type="RuleBase" id="RU004450"/>
    </source>
</evidence>
<dbReference type="GO" id="GO:0005743">
    <property type="term" value="C:mitochondrial inner membrane"/>
    <property type="evidence" value="ECO:0007669"/>
    <property type="project" value="UniProtKB-SubCell"/>
</dbReference>
<keyword evidence="4" id="KW-0138">CF(0)</keyword>
<dbReference type="InterPro" id="IPR045083">
    <property type="entry name" value="ATP_synth_F0_asu_bact/mt"/>
</dbReference>
<dbReference type="GO" id="GO:0046933">
    <property type="term" value="F:proton-transporting ATP synthase activity, rotational mechanism"/>
    <property type="evidence" value="ECO:0007669"/>
    <property type="project" value="TreeGrafter"/>
</dbReference>
<feature type="transmembrane region" description="Helical" evidence="12">
    <location>
        <begin position="185"/>
        <end position="210"/>
    </location>
</feature>
<evidence type="ECO:0000256" key="8">
    <source>
        <dbReference type="ARBA" id="ARBA00023065"/>
    </source>
</evidence>
<dbReference type="GO" id="GO:0045259">
    <property type="term" value="C:proton-transporting ATP synthase complex"/>
    <property type="evidence" value="ECO:0007669"/>
    <property type="project" value="UniProtKB-KW"/>
</dbReference>
<dbReference type="PANTHER" id="PTHR11410:SF0">
    <property type="entry name" value="ATP SYNTHASE SUBUNIT A"/>
    <property type="match status" value="1"/>
</dbReference>
<dbReference type="InterPro" id="IPR000568">
    <property type="entry name" value="ATP_synth_F0_asu"/>
</dbReference>
<evidence type="ECO:0000256" key="1">
    <source>
        <dbReference type="ARBA" id="ARBA00004141"/>
    </source>
</evidence>
<evidence type="ECO:0000256" key="6">
    <source>
        <dbReference type="ARBA" id="ARBA00022781"/>
    </source>
</evidence>
<dbReference type="Pfam" id="PF00119">
    <property type="entry name" value="ATP-synt_A"/>
    <property type="match status" value="1"/>
</dbReference>
<comment type="subcellular location">
    <subcellularLocation>
        <location evidence="1">Membrane</location>
        <topology evidence="1">Multi-pass membrane protein</topology>
    </subcellularLocation>
    <subcellularLocation>
        <location evidence="11">Mitochondrion inner membrane</location>
        <topology evidence="11">Multi-pass membrane protein</topology>
    </subcellularLocation>
</comment>
<feature type="transmembrane region" description="Helical" evidence="12">
    <location>
        <begin position="67"/>
        <end position="91"/>
    </location>
</feature>
<keyword evidence="9 12" id="KW-0472">Membrane</keyword>
<evidence type="ECO:0000256" key="4">
    <source>
        <dbReference type="ARBA" id="ARBA00022547"/>
    </source>
</evidence>
<dbReference type="EMBL" id="MW411447">
    <property type="protein sequence ID" value="QVD40493.1"/>
    <property type="molecule type" value="Genomic_DNA"/>
</dbReference>
<sequence>MMNLFSIFDPSTSINLSLNWLSIFPMIFVIPSWFWVIPSQLQMFWKSIFMKIINEIKSNLMYKNQKFSLLFMSIFSMILLLNCLGLTPYVFTPTSHISLSMMLSFPIWLTLMLKGWISSFNKMMTHLVPLGSPLILTFFMVIIETVSNLIRPITLSVRLSANMISGHLLIHLITSIPYSYPSMLLIILPLMFALMILETAVAIIQSYVFITLASLYSNEI</sequence>
<keyword evidence="7 12" id="KW-1133">Transmembrane helix</keyword>
<evidence type="ECO:0000256" key="10">
    <source>
        <dbReference type="ARBA" id="ARBA00023310"/>
    </source>
</evidence>
<dbReference type="GeneID" id="68206143"/>
<evidence type="ECO:0000256" key="3">
    <source>
        <dbReference type="ARBA" id="ARBA00022448"/>
    </source>
</evidence>
<geneLocation type="mitochondrion" evidence="13"/>
<dbReference type="AlphaFoldDB" id="A0A8E5JV36"/>
<evidence type="ECO:0000256" key="12">
    <source>
        <dbReference type="SAM" id="Phobius"/>
    </source>
</evidence>
<dbReference type="PROSITE" id="PS00449">
    <property type="entry name" value="ATPASE_A"/>
    <property type="match status" value="1"/>
</dbReference>
<dbReference type="CDD" id="cd00310">
    <property type="entry name" value="ATP-synt_Fo_a_6"/>
    <property type="match status" value="1"/>
</dbReference>
<reference evidence="13" key="1">
    <citation type="submission" date="2020-12" db="EMBL/GenBank/DDBJ databases">
        <authorList>
            <person name="Yang X."/>
            <person name="Lu X."/>
        </authorList>
    </citation>
    <scope>NUCLEOTIDE SEQUENCE</scope>
</reference>
<dbReference type="Gene3D" id="1.20.120.220">
    <property type="entry name" value="ATP synthase, F0 complex, subunit A"/>
    <property type="match status" value="1"/>
</dbReference>
<evidence type="ECO:0000256" key="2">
    <source>
        <dbReference type="ARBA" id="ARBA00006810"/>
    </source>
</evidence>
<proteinExistence type="inferred from homology"/>
<keyword evidence="8" id="KW-0406">Ion transport</keyword>
<evidence type="ECO:0000256" key="7">
    <source>
        <dbReference type="ARBA" id="ARBA00022989"/>
    </source>
</evidence>
<evidence type="ECO:0000256" key="9">
    <source>
        <dbReference type="ARBA" id="ARBA00023136"/>
    </source>
</evidence>
<comment type="similarity">
    <text evidence="2">Belongs to the ATPase A chain family.</text>
</comment>
<dbReference type="SUPFAM" id="SSF81336">
    <property type="entry name" value="F1F0 ATP synthase subunit A"/>
    <property type="match status" value="1"/>
</dbReference>
<dbReference type="InterPro" id="IPR023011">
    <property type="entry name" value="ATP_synth_F0_asu_AS"/>
</dbReference>
<evidence type="ECO:0000313" key="13">
    <source>
        <dbReference type="EMBL" id="QVD40493.1"/>
    </source>
</evidence>
<dbReference type="CTD" id="4508"/>
<dbReference type="NCBIfam" id="TIGR01131">
    <property type="entry name" value="ATP_synt_6_or_A"/>
    <property type="match status" value="1"/>
</dbReference>
<accession>A0A8E5JV36</accession>
<keyword evidence="3" id="KW-0813">Transport</keyword>
<dbReference type="PRINTS" id="PR00123">
    <property type="entry name" value="ATPASEA"/>
</dbReference>